<dbReference type="AlphaFoldDB" id="A0A8J3YQU3"/>
<proteinExistence type="predicted"/>
<accession>A0A8J3YQU3</accession>
<keyword evidence="4" id="KW-1185">Reference proteome</keyword>
<comment type="caution">
    <text evidence="3">The sequence shown here is derived from an EMBL/GenBank/DDBJ whole genome shotgun (WGS) entry which is preliminary data.</text>
</comment>
<keyword evidence="1" id="KW-0472">Membrane</keyword>
<dbReference type="RefSeq" id="WP_203901808.1">
    <property type="nucleotide sequence ID" value="NZ_BOPF01000020.1"/>
</dbReference>
<dbReference type="EMBL" id="BOPF01000020">
    <property type="protein sequence ID" value="GIJ48315.1"/>
    <property type="molecule type" value="Genomic_DNA"/>
</dbReference>
<keyword evidence="1" id="KW-1133">Transmembrane helix</keyword>
<evidence type="ECO:0000256" key="1">
    <source>
        <dbReference type="SAM" id="Phobius"/>
    </source>
</evidence>
<evidence type="ECO:0000313" key="4">
    <source>
        <dbReference type="Proteomes" id="UP000619260"/>
    </source>
</evidence>
<dbReference type="Pfam" id="PF20016">
    <property type="entry name" value="ThsA_Macro"/>
    <property type="match status" value="1"/>
</dbReference>
<protein>
    <recommendedName>
        <fullName evidence="2">Thoeris protein ThsA Macro domain-containing protein</fullName>
    </recommendedName>
</protein>
<gene>
    <name evidence="3" type="ORF">Val02_52010</name>
</gene>
<evidence type="ECO:0000259" key="2">
    <source>
        <dbReference type="Pfam" id="PF20016"/>
    </source>
</evidence>
<name>A0A8J3YQU3_9ACTN</name>
<dbReference type="InterPro" id="IPR045535">
    <property type="entry name" value="ThsA_Macro"/>
</dbReference>
<organism evidence="3 4">
    <name type="scientific">Virgisporangium aliadipatigenens</name>
    <dbReference type="NCBI Taxonomy" id="741659"/>
    <lineage>
        <taxon>Bacteria</taxon>
        <taxon>Bacillati</taxon>
        <taxon>Actinomycetota</taxon>
        <taxon>Actinomycetes</taxon>
        <taxon>Micromonosporales</taxon>
        <taxon>Micromonosporaceae</taxon>
        <taxon>Virgisporangium</taxon>
    </lineage>
</organism>
<sequence length="290" mass="31435">MTRPRRGLRTVFGTARGLRTFATNALVAFGLASTSVQLVGQLLPDVTVDPAWFFGGTAVSCVVWGLVRAYPRTHVRRELRRPEVAITVSVGDLIGLDTDIAVGFSDTFDTSTDDDLPINRDSLQGQLLARGYGGDAAALDAALGTALADVGPIARETRRDRPVGKLERYPLGTVAVLRNGGRRVYAVAYSRMDNACVARSSVTGIWLSLDSLWEAVDRHGQRGPLAIPVMGPVLARVDTLPPESLLKMTLLSFVARSRQSVVCHELRVVIRPDDAERIDFLEVAAFLRGL</sequence>
<evidence type="ECO:0000313" key="3">
    <source>
        <dbReference type="EMBL" id="GIJ48315.1"/>
    </source>
</evidence>
<dbReference type="Proteomes" id="UP000619260">
    <property type="component" value="Unassembled WGS sequence"/>
</dbReference>
<feature type="transmembrane region" description="Helical" evidence="1">
    <location>
        <begin position="51"/>
        <end position="71"/>
    </location>
</feature>
<reference evidence="3" key="1">
    <citation type="submission" date="2021-01" db="EMBL/GenBank/DDBJ databases">
        <title>Whole genome shotgun sequence of Virgisporangium aliadipatigenens NBRC 105644.</title>
        <authorList>
            <person name="Komaki H."/>
            <person name="Tamura T."/>
        </authorList>
    </citation>
    <scope>NUCLEOTIDE SEQUENCE</scope>
    <source>
        <strain evidence="3">NBRC 105644</strain>
    </source>
</reference>
<feature type="transmembrane region" description="Helical" evidence="1">
    <location>
        <begin position="21"/>
        <end position="39"/>
    </location>
</feature>
<feature type="domain" description="Thoeris protein ThsA Macro" evidence="2">
    <location>
        <begin position="86"/>
        <end position="271"/>
    </location>
</feature>
<keyword evidence="1" id="KW-0812">Transmembrane</keyword>